<dbReference type="FunFam" id="3.80.10.10:FF:000095">
    <property type="entry name" value="LRR receptor-like serine/threonine-protein kinase GSO1"/>
    <property type="match status" value="1"/>
</dbReference>
<sequence length="1039" mass="115618">MAFSRGVILLYLALVLVVKLDFAYSKLSCILIEKEALFDLKRGLIDKADRLSSWKGDNCCAWDGVGCDERTGHVIKLDLSNPVSFDSERYFDDKDYFANFSHNCLRGEISPSLLNLNYLQSLDLSMNNFSGIQIPPFLGSLKRLEYLNLSSAGFGGEVPQDLSHLLSLKHLHLGYAPSVSYSFHLFINDYGLNVDSLSWLSQFSSLKSLDLSGIQLWKANDWLDSVSMLTSLISLNVAGCGLTTFPPIAHINFTSLASLNLQWNNFDSNIPLWLSNITSLQQLHLDHNSFDGLIPDSIEQLTSLTLLDLSSNFFSIPLPNSLCRLKNLVHLDLSGNYLNGTVPDCLENLTSLAILNLEANNFQGSIPDSICNLCSLQVLDLSLNQFHSSLPNILRDPSCCLLNSLKELYLVSSNIYGYLPSQLQMYTNLEVLHVSFNSFSGPIPSELGRLSHLRELDLSNNKFSGNVSPGIGQLSKLVKLDISSNSFTGALSEIHFEKLTELRDLSVSLNPLHLNVSPEWLPPFQLHTIQLASIIVGPRFPPWLQTQKSVKQLIMSNASISDTIPAWFENLYSQIDDLDLSHNNISGQLPKFEESRGSLRVIKLNSNKFEGPIESVPLEMYLLDLSENLLSRPLVPLVNNHTSRSLNHLILSGNHLPGEIPLSLCVIQSLIRIDLSANQFSGTIPSCLANLQNLQVLDLSNNSLSGQIPDSWVFSEELHSLHLQQNKLDGKIPSSVRNLKGLHILDLGDNVLKDIIPSWIGEELQGLVYLRLHSNNFYSGIPLQLCQLKLLRLLDLAKNNLSGSIPHCVNNFSAMISDDPMLSFHMRFLIYFERRILESAQGMEQKYSTTLPFLLSMQLSHNNISGEIPEELMDLLILKNLNLSHNHLQGTIPETIGNLKNLETLDLSRNELSGPIPTSLSIIYSLSHLNLSFNSLSGPIPTGKQLQTLNNESIYEGNSGLCGAPLSNSCSEEKSSNGVEPLLDSESDMQLESLWFYAGLGPGFGFGFLVVCCTLAFKRSWSNALFLFLDNLFSRRRQQ</sequence>
<dbReference type="PRINTS" id="PR00019">
    <property type="entry name" value="LEURICHRPT"/>
</dbReference>
<feature type="domain" description="Leucine-rich repeat-containing N-terminal plant-type" evidence="14">
    <location>
        <begin position="33"/>
        <end position="68"/>
    </location>
</feature>
<feature type="domain" description="Disease resistance R13L4/SHOC-2-like LRR" evidence="15">
    <location>
        <begin position="234"/>
        <end position="412"/>
    </location>
</feature>
<evidence type="ECO:0000256" key="3">
    <source>
        <dbReference type="ARBA" id="ARBA00022475"/>
    </source>
</evidence>
<keyword evidence="9 12" id="KW-0472">Membrane</keyword>
<evidence type="ECO:0000259" key="14">
    <source>
        <dbReference type="Pfam" id="PF08263"/>
    </source>
</evidence>
<dbReference type="RefSeq" id="XP_027099204.1">
    <property type="nucleotide sequence ID" value="XM_027243403.2"/>
</dbReference>
<name>A0A6P6V8A4_COFAR</name>
<dbReference type="InterPro" id="IPR046956">
    <property type="entry name" value="RLP23-like"/>
</dbReference>
<dbReference type="PANTHER" id="PTHR48063:SF112">
    <property type="entry name" value="RECEPTOR LIKE PROTEIN 30-LIKE"/>
    <property type="match status" value="1"/>
</dbReference>
<keyword evidence="3" id="KW-1003">Cell membrane</keyword>
<evidence type="ECO:0000313" key="16">
    <source>
        <dbReference type="Proteomes" id="UP001652660"/>
    </source>
</evidence>
<dbReference type="Pfam" id="PF13855">
    <property type="entry name" value="LRR_8"/>
    <property type="match status" value="2"/>
</dbReference>
<dbReference type="GeneID" id="113718502"/>
<evidence type="ECO:0000256" key="1">
    <source>
        <dbReference type="ARBA" id="ARBA00004251"/>
    </source>
</evidence>
<keyword evidence="11" id="KW-0325">Glycoprotein</keyword>
<dbReference type="FunFam" id="3.80.10.10:FF:001347">
    <property type="entry name" value="LRR receptor-like serine/threonine-protein kinase GSO2"/>
    <property type="match status" value="1"/>
</dbReference>
<evidence type="ECO:0000256" key="7">
    <source>
        <dbReference type="ARBA" id="ARBA00022737"/>
    </source>
</evidence>
<evidence type="ECO:0000256" key="12">
    <source>
        <dbReference type="SAM" id="Phobius"/>
    </source>
</evidence>
<dbReference type="GO" id="GO:0005886">
    <property type="term" value="C:plasma membrane"/>
    <property type="evidence" value="ECO:0007669"/>
    <property type="project" value="UniProtKB-SubCell"/>
</dbReference>
<evidence type="ECO:0000256" key="11">
    <source>
        <dbReference type="ARBA" id="ARBA00023180"/>
    </source>
</evidence>
<reference evidence="17" key="2">
    <citation type="submission" date="2025-08" db="UniProtKB">
        <authorList>
            <consortium name="RefSeq"/>
        </authorList>
    </citation>
    <scope>IDENTIFICATION</scope>
    <source>
        <tissue evidence="17">Leaves</tissue>
    </source>
</reference>
<keyword evidence="7" id="KW-0677">Repeat</keyword>
<keyword evidence="10" id="KW-0675">Receptor</keyword>
<keyword evidence="4" id="KW-0433">Leucine-rich repeat</keyword>
<dbReference type="Proteomes" id="UP001652660">
    <property type="component" value="Chromosome 11e"/>
</dbReference>
<feature type="chain" id="PRO_5028214776" evidence="13">
    <location>
        <begin position="26"/>
        <end position="1039"/>
    </location>
</feature>
<reference evidence="16" key="1">
    <citation type="journal article" date="2025" name="Foods">
        <title>Unveiling the Microbial Signatures of Arabica Coffee Cherries: Insights into Ripeness Specific Diversity, Functional Traits, and Implications for Quality and Safety.</title>
        <authorList>
            <consortium name="RefSeq"/>
            <person name="Tenea G.N."/>
            <person name="Cifuentes V."/>
            <person name="Reyes P."/>
            <person name="Cevallos-Vallejos M."/>
        </authorList>
    </citation>
    <scope>NUCLEOTIDE SEQUENCE [LARGE SCALE GENOMIC DNA]</scope>
</reference>
<evidence type="ECO:0000256" key="5">
    <source>
        <dbReference type="ARBA" id="ARBA00022692"/>
    </source>
</evidence>
<feature type="signal peptide" evidence="13">
    <location>
        <begin position="1"/>
        <end position="25"/>
    </location>
</feature>
<dbReference type="GO" id="GO:0006952">
    <property type="term" value="P:defense response"/>
    <property type="evidence" value="ECO:0007669"/>
    <property type="project" value="UniProtKB-ARBA"/>
</dbReference>
<dbReference type="SMART" id="SM00365">
    <property type="entry name" value="LRR_SD22"/>
    <property type="match status" value="6"/>
</dbReference>
<dbReference type="Pfam" id="PF23598">
    <property type="entry name" value="LRR_14"/>
    <property type="match status" value="1"/>
</dbReference>
<dbReference type="FunFam" id="3.80.10.10:FF:000041">
    <property type="entry name" value="LRR receptor-like serine/threonine-protein kinase ERECTA"/>
    <property type="match status" value="2"/>
</dbReference>
<evidence type="ECO:0000256" key="13">
    <source>
        <dbReference type="SAM" id="SignalP"/>
    </source>
</evidence>
<dbReference type="InterPro" id="IPR032675">
    <property type="entry name" value="LRR_dom_sf"/>
</dbReference>
<dbReference type="SMART" id="SM00369">
    <property type="entry name" value="LRR_TYP"/>
    <property type="match status" value="11"/>
</dbReference>
<dbReference type="FunFam" id="3.80.10.10:FF:000111">
    <property type="entry name" value="LRR receptor-like serine/threonine-protein kinase ERECTA"/>
    <property type="match status" value="1"/>
</dbReference>
<dbReference type="Gene3D" id="3.80.10.10">
    <property type="entry name" value="Ribonuclease Inhibitor"/>
    <property type="match status" value="5"/>
</dbReference>
<keyword evidence="6 13" id="KW-0732">Signal</keyword>
<dbReference type="SUPFAM" id="SSF52058">
    <property type="entry name" value="L domain-like"/>
    <property type="match status" value="2"/>
</dbReference>
<comment type="similarity">
    <text evidence="2">Belongs to the RLP family.</text>
</comment>
<evidence type="ECO:0000313" key="17">
    <source>
        <dbReference type="RefSeq" id="XP_027099204.1"/>
    </source>
</evidence>
<evidence type="ECO:0000256" key="6">
    <source>
        <dbReference type="ARBA" id="ARBA00022729"/>
    </source>
</evidence>
<keyword evidence="16" id="KW-1185">Reference proteome</keyword>
<organism evidence="16 17">
    <name type="scientific">Coffea arabica</name>
    <name type="common">Arabian coffee</name>
    <dbReference type="NCBI Taxonomy" id="13443"/>
    <lineage>
        <taxon>Eukaryota</taxon>
        <taxon>Viridiplantae</taxon>
        <taxon>Streptophyta</taxon>
        <taxon>Embryophyta</taxon>
        <taxon>Tracheophyta</taxon>
        <taxon>Spermatophyta</taxon>
        <taxon>Magnoliopsida</taxon>
        <taxon>eudicotyledons</taxon>
        <taxon>Gunneridae</taxon>
        <taxon>Pentapetalae</taxon>
        <taxon>asterids</taxon>
        <taxon>lamiids</taxon>
        <taxon>Gentianales</taxon>
        <taxon>Rubiaceae</taxon>
        <taxon>Ixoroideae</taxon>
        <taxon>Gardenieae complex</taxon>
        <taxon>Bertiereae - Coffeeae clade</taxon>
        <taxon>Coffeeae</taxon>
        <taxon>Coffea</taxon>
    </lineage>
</organism>
<dbReference type="Pfam" id="PF00560">
    <property type="entry name" value="LRR_1"/>
    <property type="match status" value="5"/>
</dbReference>
<dbReference type="InterPro" id="IPR055414">
    <property type="entry name" value="LRR_R13L4/SHOC2-like"/>
</dbReference>
<comment type="subcellular location">
    <subcellularLocation>
        <location evidence="1">Cell membrane</location>
        <topology evidence="1">Single-pass type I membrane protein</topology>
    </subcellularLocation>
</comment>
<dbReference type="InterPro" id="IPR001611">
    <property type="entry name" value="Leu-rich_rpt"/>
</dbReference>
<evidence type="ECO:0000256" key="10">
    <source>
        <dbReference type="ARBA" id="ARBA00023170"/>
    </source>
</evidence>
<feature type="transmembrane region" description="Helical" evidence="12">
    <location>
        <begin position="994"/>
        <end position="1017"/>
    </location>
</feature>
<evidence type="ECO:0000256" key="4">
    <source>
        <dbReference type="ARBA" id="ARBA00022614"/>
    </source>
</evidence>
<evidence type="ECO:0000259" key="15">
    <source>
        <dbReference type="Pfam" id="PF23598"/>
    </source>
</evidence>
<dbReference type="AlphaFoldDB" id="A0A6P6V8A4"/>
<dbReference type="InterPro" id="IPR003591">
    <property type="entry name" value="Leu-rich_rpt_typical-subtyp"/>
</dbReference>
<dbReference type="SUPFAM" id="SSF52047">
    <property type="entry name" value="RNI-like"/>
    <property type="match status" value="1"/>
</dbReference>
<dbReference type="InterPro" id="IPR013210">
    <property type="entry name" value="LRR_N_plant-typ"/>
</dbReference>
<protein>
    <submittedName>
        <fullName evidence="17">Receptor-like protein EIX2</fullName>
    </submittedName>
</protein>
<proteinExistence type="inferred from homology"/>
<accession>A0A6P6V8A4</accession>
<keyword evidence="8 12" id="KW-1133">Transmembrane helix</keyword>
<evidence type="ECO:0000256" key="9">
    <source>
        <dbReference type="ARBA" id="ARBA00023136"/>
    </source>
</evidence>
<dbReference type="PANTHER" id="PTHR48063">
    <property type="entry name" value="LRR RECEPTOR-LIKE KINASE"/>
    <property type="match status" value="1"/>
</dbReference>
<dbReference type="GO" id="GO:0051707">
    <property type="term" value="P:response to other organism"/>
    <property type="evidence" value="ECO:0007669"/>
    <property type="project" value="UniProtKB-ARBA"/>
</dbReference>
<keyword evidence="5 12" id="KW-0812">Transmembrane</keyword>
<gene>
    <name evidence="17" type="primary">LOC113718502</name>
</gene>
<dbReference type="Pfam" id="PF08263">
    <property type="entry name" value="LRRNT_2"/>
    <property type="match status" value="1"/>
</dbReference>
<evidence type="ECO:0000256" key="2">
    <source>
        <dbReference type="ARBA" id="ARBA00009592"/>
    </source>
</evidence>
<dbReference type="OrthoDB" id="1060944at2759"/>
<evidence type="ECO:0000256" key="8">
    <source>
        <dbReference type="ARBA" id="ARBA00022989"/>
    </source>
</evidence>